<reference evidence="3 4" key="1">
    <citation type="journal article" date="2019" name="Int. J. Syst. Evol. Microbiol.">
        <title>The Global Catalogue of Microorganisms (GCM) 10K type strain sequencing project: providing services to taxonomists for standard genome sequencing and annotation.</title>
        <authorList>
            <consortium name="The Broad Institute Genomics Platform"/>
            <consortium name="The Broad Institute Genome Sequencing Center for Infectious Disease"/>
            <person name="Wu L."/>
            <person name="Ma J."/>
        </authorList>
    </citation>
    <scope>NUCLEOTIDE SEQUENCE [LARGE SCALE GENOMIC DNA]</scope>
    <source>
        <strain evidence="3 4">JCM 16013</strain>
    </source>
</reference>
<sequence>MLAMTDRAPGGTLTFSDGSTVEVSGIPNDGGPHAASFTPKPGITSVGFQVAGGSGTNVGLQEMEVYGR</sequence>
<dbReference type="Proteomes" id="UP001499854">
    <property type="component" value="Unassembled WGS sequence"/>
</dbReference>
<keyword evidence="4" id="KW-1185">Reference proteome</keyword>
<proteinExistence type="predicted"/>
<evidence type="ECO:0000313" key="4">
    <source>
        <dbReference type="Proteomes" id="UP001499854"/>
    </source>
</evidence>
<dbReference type="EMBL" id="BAAAQM010000070">
    <property type="protein sequence ID" value="GAA2001118.1"/>
    <property type="molecule type" value="Genomic_DNA"/>
</dbReference>
<protein>
    <recommendedName>
        <fullName evidence="2">DUF7402 domain-containing protein</fullName>
    </recommendedName>
</protein>
<feature type="region of interest" description="Disordered" evidence="1">
    <location>
        <begin position="1"/>
        <end position="34"/>
    </location>
</feature>
<comment type="caution">
    <text evidence="3">The sequence shown here is derived from an EMBL/GenBank/DDBJ whole genome shotgun (WGS) entry which is preliminary data.</text>
</comment>
<dbReference type="Pfam" id="PF24135">
    <property type="entry name" value="DUF7402"/>
    <property type="match status" value="1"/>
</dbReference>
<accession>A0ABN2T7V5</accession>
<gene>
    <name evidence="3" type="ORF">GCM10009838_78520</name>
</gene>
<evidence type="ECO:0000256" key="1">
    <source>
        <dbReference type="SAM" id="MobiDB-lite"/>
    </source>
</evidence>
<dbReference type="InterPro" id="IPR055826">
    <property type="entry name" value="DUF7402"/>
</dbReference>
<name>A0ABN2T7V5_9ACTN</name>
<feature type="compositionally biased region" description="Polar residues" evidence="1">
    <location>
        <begin position="13"/>
        <end position="22"/>
    </location>
</feature>
<evidence type="ECO:0000259" key="2">
    <source>
        <dbReference type="Pfam" id="PF24135"/>
    </source>
</evidence>
<organism evidence="3 4">
    <name type="scientific">Catenulispora subtropica</name>
    <dbReference type="NCBI Taxonomy" id="450798"/>
    <lineage>
        <taxon>Bacteria</taxon>
        <taxon>Bacillati</taxon>
        <taxon>Actinomycetota</taxon>
        <taxon>Actinomycetes</taxon>
        <taxon>Catenulisporales</taxon>
        <taxon>Catenulisporaceae</taxon>
        <taxon>Catenulispora</taxon>
    </lineage>
</organism>
<evidence type="ECO:0000313" key="3">
    <source>
        <dbReference type="EMBL" id="GAA2001118.1"/>
    </source>
</evidence>
<feature type="domain" description="DUF7402" evidence="2">
    <location>
        <begin position="5"/>
        <end position="66"/>
    </location>
</feature>